<accession>A0A319DGP8</accession>
<dbReference type="Proteomes" id="UP000247810">
    <property type="component" value="Unassembled WGS sequence"/>
</dbReference>
<gene>
    <name evidence="1" type="ORF">BO71DRAFT_439468</name>
</gene>
<dbReference type="OrthoDB" id="3483554at2759"/>
<keyword evidence="2" id="KW-1185">Reference proteome</keyword>
<dbReference type="VEuPathDB" id="FungiDB:BO71DRAFT_439468"/>
<reference evidence="1 2" key="1">
    <citation type="submission" date="2018-02" db="EMBL/GenBank/DDBJ databases">
        <title>The genomes of Aspergillus section Nigri reveals drivers in fungal speciation.</title>
        <authorList>
            <consortium name="DOE Joint Genome Institute"/>
            <person name="Vesth T.C."/>
            <person name="Nybo J."/>
            <person name="Theobald S."/>
            <person name="Brandl J."/>
            <person name="Frisvad J.C."/>
            <person name="Nielsen K.F."/>
            <person name="Lyhne E.K."/>
            <person name="Kogle M.E."/>
            <person name="Kuo A."/>
            <person name="Riley R."/>
            <person name="Clum A."/>
            <person name="Nolan M."/>
            <person name="Lipzen A."/>
            <person name="Salamov A."/>
            <person name="Henrissat B."/>
            <person name="Wiebenga A."/>
            <person name="De vries R.P."/>
            <person name="Grigoriev I.V."/>
            <person name="Mortensen U.H."/>
            <person name="Andersen M.R."/>
            <person name="Baker S.E."/>
        </authorList>
    </citation>
    <scope>NUCLEOTIDE SEQUENCE [LARGE SCALE GENOMIC DNA]</scope>
    <source>
        <strain evidence="1 2">CBS 707.79</strain>
    </source>
</reference>
<name>A0A319DGP8_9EURO</name>
<organism evidence="1 2">
    <name type="scientific">Aspergillus ellipticus CBS 707.79</name>
    <dbReference type="NCBI Taxonomy" id="1448320"/>
    <lineage>
        <taxon>Eukaryota</taxon>
        <taxon>Fungi</taxon>
        <taxon>Dikarya</taxon>
        <taxon>Ascomycota</taxon>
        <taxon>Pezizomycotina</taxon>
        <taxon>Eurotiomycetes</taxon>
        <taxon>Eurotiomycetidae</taxon>
        <taxon>Eurotiales</taxon>
        <taxon>Aspergillaceae</taxon>
        <taxon>Aspergillus</taxon>
        <taxon>Aspergillus subgen. Circumdati</taxon>
    </lineage>
</organism>
<proteinExistence type="predicted"/>
<sequence>MSFATPFLDACDKDSLFYHPPLSLQDLEIYHTCLTQLEKSGLPHQVLPDIKSDTTNLLTRDEDNILEDEEAFHTWTQLSTGLTYPLLMTQNHDCSNIHHKGEGMLSGSPDAHLSNAETRTGHLTRHMNASPNARATTKGPFLHFTLDPDRLSDIASSLGSRTGKAQTITVISPLVRAVVGLPVLNLEDELWYYEVELPGGKVAYRAYDEDFLCLWQITEPEIVGHWEWEDLKGIEGWYGKIVMPAFKKHCEIYFGDCEEGELEYKVAIIRELRRFQPALGFKYSSTCLLECLEKCWHGLFW</sequence>
<dbReference type="EMBL" id="KZ825836">
    <property type="protein sequence ID" value="PYH96509.1"/>
    <property type="molecule type" value="Genomic_DNA"/>
</dbReference>
<protein>
    <submittedName>
        <fullName evidence="1">Uncharacterized protein</fullName>
    </submittedName>
</protein>
<dbReference type="AlphaFoldDB" id="A0A319DGP8"/>
<evidence type="ECO:0000313" key="2">
    <source>
        <dbReference type="Proteomes" id="UP000247810"/>
    </source>
</evidence>
<evidence type="ECO:0000313" key="1">
    <source>
        <dbReference type="EMBL" id="PYH96509.1"/>
    </source>
</evidence>